<evidence type="ECO:0000256" key="1">
    <source>
        <dbReference type="SAM" id="MobiDB-lite"/>
    </source>
</evidence>
<feature type="region of interest" description="Disordered" evidence="1">
    <location>
        <begin position="355"/>
        <end position="396"/>
    </location>
</feature>
<reference evidence="2 3" key="1">
    <citation type="submission" date="2024-03" db="EMBL/GenBank/DDBJ databases">
        <title>The genome assembly and annotation of the cricket Gryllus longicercus Weissman &amp; Gray.</title>
        <authorList>
            <person name="Szrajer S."/>
            <person name="Gray D."/>
            <person name="Ylla G."/>
        </authorList>
    </citation>
    <scope>NUCLEOTIDE SEQUENCE [LARGE SCALE GENOMIC DNA]</scope>
    <source>
        <strain evidence="2">DAG 2021-001</strain>
        <tissue evidence="2">Whole body minus gut</tissue>
    </source>
</reference>
<name>A0AAN9YYK4_9ORTH</name>
<feature type="compositionally biased region" description="Basic and acidic residues" evidence="1">
    <location>
        <begin position="377"/>
        <end position="396"/>
    </location>
</feature>
<dbReference type="AlphaFoldDB" id="A0AAN9YYK4"/>
<dbReference type="EMBL" id="JAZDUA010000954">
    <property type="protein sequence ID" value="KAK7788737.1"/>
    <property type="molecule type" value="Genomic_DNA"/>
</dbReference>
<evidence type="ECO:0000313" key="3">
    <source>
        <dbReference type="Proteomes" id="UP001378592"/>
    </source>
</evidence>
<evidence type="ECO:0000313" key="2">
    <source>
        <dbReference type="EMBL" id="KAK7788737.1"/>
    </source>
</evidence>
<gene>
    <name evidence="2" type="ORF">R5R35_013378</name>
</gene>
<dbReference type="Proteomes" id="UP001378592">
    <property type="component" value="Unassembled WGS sequence"/>
</dbReference>
<keyword evidence="3" id="KW-1185">Reference proteome</keyword>
<protein>
    <submittedName>
        <fullName evidence="2">Uncharacterized protein</fullName>
    </submittedName>
</protein>
<sequence length="423" mass="47023">MGRTSDEEGETSTKICKSDEIDDRPLKKARYVWQIKGKYHLKKPDDEKVSCFPTKSPIKDECSSVILPCKHTGFNTDNNCGSELNTMEVSENSAALQDPNTSSEIKINTEPSALLDVTNCEGKNLKVVTPVSQNSPTDQPEWPIALNVMFPNTRPSTSWQLRKWQARQVARCFVDNTINRVLEDMGFVPLPVDADDILDEFPMTESENDEGLEDEAVLMAIHRHGLRTEGEMTGSDTENKIISDAAKIDTAESETCREPRNATNANMPCVCANAPRQDTNAFINLDPFHHRPVFWDQGELDTQKLLHSPFSSELNSNEIVHRWFSDGLFSSVINSESSCDSDMKSLDEPMVDEQTLTKENSSASVNDGVEDNSINADKSDESSSQEKRDANSPSFEHSDFLDKAVAVAIQKKGLSKLSCADYG</sequence>
<comment type="caution">
    <text evidence="2">The sequence shown here is derived from an EMBL/GenBank/DDBJ whole genome shotgun (WGS) entry which is preliminary data.</text>
</comment>
<organism evidence="2 3">
    <name type="scientific">Gryllus longicercus</name>
    <dbReference type="NCBI Taxonomy" id="2509291"/>
    <lineage>
        <taxon>Eukaryota</taxon>
        <taxon>Metazoa</taxon>
        <taxon>Ecdysozoa</taxon>
        <taxon>Arthropoda</taxon>
        <taxon>Hexapoda</taxon>
        <taxon>Insecta</taxon>
        <taxon>Pterygota</taxon>
        <taxon>Neoptera</taxon>
        <taxon>Polyneoptera</taxon>
        <taxon>Orthoptera</taxon>
        <taxon>Ensifera</taxon>
        <taxon>Gryllidea</taxon>
        <taxon>Grylloidea</taxon>
        <taxon>Gryllidae</taxon>
        <taxon>Gryllinae</taxon>
        <taxon>Gryllus</taxon>
    </lineage>
</organism>
<proteinExistence type="predicted"/>
<accession>A0AAN9YYK4</accession>